<dbReference type="AlphaFoldDB" id="A8LZX0"/>
<protein>
    <submittedName>
        <fullName evidence="1">Uncharacterized protein</fullName>
    </submittedName>
</protein>
<evidence type="ECO:0000313" key="1">
    <source>
        <dbReference type="EMBL" id="ABV99484.1"/>
    </source>
</evidence>
<dbReference type="HOGENOM" id="CLU_1389346_0_0_11"/>
<reference evidence="1" key="1">
    <citation type="submission" date="2007-10" db="EMBL/GenBank/DDBJ databases">
        <title>Complete sequence of Salinispora arenicola CNS-205.</title>
        <authorList>
            <consortium name="US DOE Joint Genome Institute"/>
            <person name="Copeland A."/>
            <person name="Lucas S."/>
            <person name="Lapidus A."/>
            <person name="Barry K."/>
            <person name="Glavina del Rio T."/>
            <person name="Dalin E."/>
            <person name="Tice H."/>
            <person name="Pitluck S."/>
            <person name="Foster B."/>
            <person name="Schmutz J."/>
            <person name="Larimer F."/>
            <person name="Land M."/>
            <person name="Hauser L."/>
            <person name="Kyrpides N."/>
            <person name="Ivanova N."/>
            <person name="Jensen P.R."/>
            <person name="Moore B.S."/>
            <person name="Penn K."/>
            <person name="Jenkins C."/>
            <person name="Udwary D."/>
            <person name="Xiang L."/>
            <person name="Gontang E."/>
            <person name="Richardson P."/>
        </authorList>
    </citation>
    <scope>NUCLEOTIDE SEQUENCE [LARGE SCALE GENOMIC DNA]</scope>
    <source>
        <strain evidence="1">CNS-205</strain>
    </source>
</reference>
<dbReference type="KEGG" id="saq:Sare_3691"/>
<accession>A8LZX0</accession>
<organism evidence="1">
    <name type="scientific">Salinispora arenicola (strain CNS-205)</name>
    <dbReference type="NCBI Taxonomy" id="391037"/>
    <lineage>
        <taxon>Bacteria</taxon>
        <taxon>Bacillati</taxon>
        <taxon>Actinomycetota</taxon>
        <taxon>Actinomycetes</taxon>
        <taxon>Micromonosporales</taxon>
        <taxon>Micromonosporaceae</taxon>
        <taxon>Salinispora</taxon>
    </lineage>
</organism>
<proteinExistence type="predicted"/>
<name>A8LZX0_SALAI</name>
<dbReference type="EMBL" id="CP000850">
    <property type="protein sequence ID" value="ABV99484.1"/>
    <property type="molecule type" value="Genomic_DNA"/>
</dbReference>
<dbReference type="PATRIC" id="fig|391037.6.peg.3720"/>
<dbReference type="OrthoDB" id="3396869at2"/>
<sequence length="202" mass="22425">MRSQPTRHPSPPLRAAIYGPTRQIGRWQPTCTAWCTDRGYDLTSIVDEDAAATRWSDLLVMMADGDVDVVVVATLADLPPKRMARVETINRGQPARRPGLRAVVYGPPWDVKRWGRRGMKWCQQAELDVRRLIVETPAASEWPGVVEGMADGTVDVVVMGSWGHLPPHRLPRIEVAGTTPAGLLQPRLARWYPITGHLRPSG</sequence>
<gene>
    <name evidence="1" type="ordered locus">Sare_3691</name>
</gene>